<comment type="caution">
    <text evidence="7">The sequence shown here is derived from an EMBL/GenBank/DDBJ whole genome shotgun (WGS) entry which is preliminary data.</text>
</comment>
<gene>
    <name evidence="7" type="ORF">M9458_004554</name>
</gene>
<dbReference type="GO" id="GO:0006954">
    <property type="term" value="P:inflammatory response"/>
    <property type="evidence" value="ECO:0007669"/>
    <property type="project" value="UniProtKB-KW"/>
</dbReference>
<dbReference type="PANTHER" id="PTHR46985:SF2">
    <property type="entry name" value="APOPTOSIS-ASSOCIATED SPECK-LIKE PROTEIN CONTAINING A CARD"/>
    <property type="match status" value="1"/>
</dbReference>
<dbReference type="InterPro" id="IPR001315">
    <property type="entry name" value="CARD"/>
</dbReference>
<sequence>SEFVDKHREQLIQRVSSVMAIADCLKRKNMISSEMYSKVHAAEPRQEKMRLLFNVLDSGGAAVKSEFYRLLKENEPHLVYDLESGLSRPH</sequence>
<dbReference type="GO" id="GO:0045087">
    <property type="term" value="P:innate immune response"/>
    <property type="evidence" value="ECO:0007669"/>
    <property type="project" value="UniProtKB-KW"/>
</dbReference>
<evidence type="ECO:0000256" key="5">
    <source>
        <dbReference type="ARBA" id="ARBA00023198"/>
    </source>
</evidence>
<dbReference type="FunFam" id="1.10.533.10:FF:000013">
    <property type="entry name" value="Apoptosis-associated speck-like protein containing a CARD"/>
    <property type="match status" value="1"/>
</dbReference>
<evidence type="ECO:0000256" key="3">
    <source>
        <dbReference type="ARBA" id="ARBA00022588"/>
    </source>
</evidence>
<keyword evidence="8" id="KW-1185">Reference proteome</keyword>
<comment type="subcellular location">
    <subcellularLocation>
        <location evidence="1">Cytoplasm</location>
        <location evidence="1">Cytosol</location>
    </subcellularLocation>
</comment>
<keyword evidence="2" id="KW-0963">Cytoplasm</keyword>
<dbReference type="SUPFAM" id="SSF47986">
    <property type="entry name" value="DEATH domain"/>
    <property type="match status" value="1"/>
</dbReference>
<evidence type="ECO:0000256" key="4">
    <source>
        <dbReference type="ARBA" id="ARBA00022859"/>
    </source>
</evidence>
<dbReference type="GO" id="GO:0005829">
    <property type="term" value="C:cytosol"/>
    <property type="evidence" value="ECO:0007669"/>
    <property type="project" value="UniProtKB-SubCell"/>
</dbReference>
<evidence type="ECO:0000313" key="7">
    <source>
        <dbReference type="EMBL" id="KAL0201367.1"/>
    </source>
</evidence>
<proteinExistence type="predicted"/>
<dbReference type="InterPro" id="IPR051249">
    <property type="entry name" value="NLRP_Inflammasome"/>
</dbReference>
<accession>A0ABD0RS51</accession>
<dbReference type="Gene3D" id="1.10.533.10">
    <property type="entry name" value="Death Domain, Fas"/>
    <property type="match status" value="1"/>
</dbReference>
<organism evidence="7 8">
    <name type="scientific">Cirrhinus mrigala</name>
    <name type="common">Mrigala</name>
    <dbReference type="NCBI Taxonomy" id="683832"/>
    <lineage>
        <taxon>Eukaryota</taxon>
        <taxon>Metazoa</taxon>
        <taxon>Chordata</taxon>
        <taxon>Craniata</taxon>
        <taxon>Vertebrata</taxon>
        <taxon>Euteleostomi</taxon>
        <taxon>Actinopterygii</taxon>
        <taxon>Neopterygii</taxon>
        <taxon>Teleostei</taxon>
        <taxon>Ostariophysi</taxon>
        <taxon>Cypriniformes</taxon>
        <taxon>Cyprinidae</taxon>
        <taxon>Labeoninae</taxon>
        <taxon>Labeonini</taxon>
        <taxon>Cirrhinus</taxon>
    </lineage>
</organism>
<evidence type="ECO:0000259" key="6">
    <source>
        <dbReference type="PROSITE" id="PS50209"/>
    </source>
</evidence>
<reference evidence="7 8" key="1">
    <citation type="submission" date="2024-05" db="EMBL/GenBank/DDBJ databases">
        <title>Genome sequencing and assembly of Indian major carp, Cirrhinus mrigala (Hamilton, 1822).</title>
        <authorList>
            <person name="Mohindra V."/>
            <person name="Chowdhury L.M."/>
            <person name="Lal K."/>
            <person name="Jena J.K."/>
        </authorList>
    </citation>
    <scope>NUCLEOTIDE SEQUENCE [LARGE SCALE GENOMIC DNA]</scope>
    <source>
        <strain evidence="7">CM1030</strain>
        <tissue evidence="7">Blood</tissue>
    </source>
</reference>
<keyword evidence="4" id="KW-0391">Immunity</keyword>
<dbReference type="Proteomes" id="UP001529510">
    <property type="component" value="Unassembled WGS sequence"/>
</dbReference>
<dbReference type="PANTHER" id="PTHR46985">
    <property type="entry name" value="NACHT, LRR AND PYD DOMAINS-CONTAINING PROTEIN 1"/>
    <property type="match status" value="1"/>
</dbReference>
<dbReference type="Pfam" id="PF00619">
    <property type="entry name" value="CARD"/>
    <property type="match status" value="1"/>
</dbReference>
<keyword evidence="5" id="KW-0395">Inflammatory response</keyword>
<protein>
    <recommendedName>
        <fullName evidence="6">CARD domain-containing protein</fullName>
    </recommendedName>
</protein>
<dbReference type="PROSITE" id="PS50209">
    <property type="entry name" value="CARD"/>
    <property type="match status" value="1"/>
</dbReference>
<evidence type="ECO:0000313" key="8">
    <source>
        <dbReference type="Proteomes" id="UP001529510"/>
    </source>
</evidence>
<dbReference type="EMBL" id="JAMKFB020000002">
    <property type="protein sequence ID" value="KAL0201367.1"/>
    <property type="molecule type" value="Genomic_DNA"/>
</dbReference>
<feature type="non-terminal residue" evidence="7">
    <location>
        <position position="1"/>
    </location>
</feature>
<dbReference type="InterPro" id="IPR033516">
    <property type="entry name" value="CARD8/ASC/NALP1_CARD"/>
</dbReference>
<feature type="domain" description="CARD" evidence="6">
    <location>
        <begin position="1"/>
        <end position="86"/>
    </location>
</feature>
<evidence type="ECO:0000256" key="1">
    <source>
        <dbReference type="ARBA" id="ARBA00004514"/>
    </source>
</evidence>
<dbReference type="CDD" id="cd08330">
    <property type="entry name" value="CARD_ASC_NALP1"/>
    <property type="match status" value="1"/>
</dbReference>
<dbReference type="InterPro" id="IPR011029">
    <property type="entry name" value="DEATH-like_dom_sf"/>
</dbReference>
<evidence type="ECO:0000256" key="2">
    <source>
        <dbReference type="ARBA" id="ARBA00022490"/>
    </source>
</evidence>
<keyword evidence="3" id="KW-0399">Innate immunity</keyword>
<name>A0ABD0RS51_CIRMR</name>
<dbReference type="AlphaFoldDB" id="A0ABD0RS51"/>